<organism evidence="3 4">
    <name type="scientific">Scytalidium lignicola</name>
    <name type="common">Hyphomycete</name>
    <dbReference type="NCBI Taxonomy" id="5539"/>
    <lineage>
        <taxon>Eukaryota</taxon>
        <taxon>Fungi</taxon>
        <taxon>Dikarya</taxon>
        <taxon>Ascomycota</taxon>
        <taxon>Pezizomycotina</taxon>
        <taxon>Leotiomycetes</taxon>
        <taxon>Leotiomycetes incertae sedis</taxon>
        <taxon>Scytalidium</taxon>
    </lineage>
</organism>
<dbReference type="SUPFAM" id="SSF51126">
    <property type="entry name" value="Pectin lyase-like"/>
    <property type="match status" value="2"/>
</dbReference>
<evidence type="ECO:0000259" key="2">
    <source>
        <dbReference type="Pfam" id="PF12708"/>
    </source>
</evidence>
<reference evidence="3 4" key="1">
    <citation type="submission" date="2018-05" db="EMBL/GenBank/DDBJ databases">
        <title>Draft genome sequence of Scytalidium lignicola DSM 105466, a ubiquitous saprotrophic fungus.</title>
        <authorList>
            <person name="Buettner E."/>
            <person name="Gebauer A.M."/>
            <person name="Hofrichter M."/>
            <person name="Liers C."/>
            <person name="Kellner H."/>
        </authorList>
    </citation>
    <scope>NUCLEOTIDE SEQUENCE [LARGE SCALE GENOMIC DNA]</scope>
    <source>
        <strain evidence="3 4">DSM 105466</strain>
    </source>
</reference>
<evidence type="ECO:0000313" key="4">
    <source>
        <dbReference type="Proteomes" id="UP000258309"/>
    </source>
</evidence>
<dbReference type="InterPro" id="IPR012334">
    <property type="entry name" value="Pectin_lyas_fold"/>
</dbReference>
<feature type="region of interest" description="Disordered" evidence="1">
    <location>
        <begin position="234"/>
        <end position="269"/>
    </location>
</feature>
<gene>
    <name evidence="3" type="ORF">B7463_g8175</name>
</gene>
<dbReference type="Proteomes" id="UP000258309">
    <property type="component" value="Unassembled WGS sequence"/>
</dbReference>
<dbReference type="GO" id="GO:0004650">
    <property type="term" value="F:polygalacturonase activity"/>
    <property type="evidence" value="ECO:0007669"/>
    <property type="project" value="InterPro"/>
</dbReference>
<dbReference type="STRING" id="5539.A0A3E2H4F8"/>
<feature type="domain" description="Rhamnogalacturonase A/B/Epimerase-like pectate lyase" evidence="2">
    <location>
        <begin position="457"/>
        <end position="552"/>
    </location>
</feature>
<evidence type="ECO:0000256" key="1">
    <source>
        <dbReference type="SAM" id="MobiDB-lite"/>
    </source>
</evidence>
<dbReference type="OMA" id="EWNVQAE"/>
<dbReference type="EMBL" id="NCSJ02000173">
    <property type="protein sequence ID" value="RFU28181.1"/>
    <property type="molecule type" value="Genomic_DNA"/>
</dbReference>
<feature type="non-terminal residue" evidence="3">
    <location>
        <position position="1"/>
    </location>
</feature>
<feature type="compositionally biased region" description="Basic and acidic residues" evidence="1">
    <location>
        <begin position="250"/>
        <end position="263"/>
    </location>
</feature>
<dbReference type="InterPro" id="IPR024535">
    <property type="entry name" value="RHGA/B-epi-like_pectate_lyase"/>
</dbReference>
<comment type="caution">
    <text evidence="3">The sequence shown here is derived from an EMBL/GenBank/DDBJ whole genome shotgun (WGS) entry which is preliminary data.</text>
</comment>
<dbReference type="InterPro" id="IPR011050">
    <property type="entry name" value="Pectin_lyase_fold/virulence"/>
</dbReference>
<dbReference type="PANTHER" id="PTHR33928:SF2">
    <property type="entry name" value="PECTATE LYASE SUPERFAMILY PROTEIN DOMAIN-CONTAINING PROTEIN-RELATED"/>
    <property type="match status" value="1"/>
</dbReference>
<protein>
    <recommendedName>
        <fullName evidence="2">Rhamnogalacturonase A/B/Epimerase-like pectate lyase domain-containing protein</fullName>
    </recommendedName>
</protein>
<keyword evidence="4" id="KW-1185">Reference proteome</keyword>
<feature type="domain" description="Rhamnogalacturonase A/B/Epimerase-like pectate lyase" evidence="2">
    <location>
        <begin position="690"/>
        <end position="748"/>
    </location>
</feature>
<name>A0A3E2H4F8_SCYLI</name>
<dbReference type="FunFam" id="2.160.20.10:FF:000049">
    <property type="entry name" value="Putative exo-beta-1,3-glucanase"/>
    <property type="match status" value="1"/>
</dbReference>
<dbReference type="CDD" id="cd23668">
    <property type="entry name" value="GH55_beta13glucanase-like"/>
    <property type="match status" value="1"/>
</dbReference>
<dbReference type="OrthoDB" id="1046782at2759"/>
<proteinExistence type="predicted"/>
<dbReference type="Gene3D" id="2.160.20.10">
    <property type="entry name" value="Single-stranded right-handed beta-helix, Pectin lyase-like"/>
    <property type="match status" value="3"/>
</dbReference>
<evidence type="ECO:0000313" key="3">
    <source>
        <dbReference type="EMBL" id="RFU28181.1"/>
    </source>
</evidence>
<dbReference type="PANTHER" id="PTHR33928">
    <property type="entry name" value="POLYGALACTURONASE QRT3"/>
    <property type="match status" value="1"/>
</dbReference>
<feature type="non-terminal residue" evidence="3">
    <location>
        <position position="1433"/>
    </location>
</feature>
<dbReference type="InterPro" id="IPR039279">
    <property type="entry name" value="QRT3-like"/>
</dbReference>
<feature type="domain" description="Rhamnogalacturonase A/B/Epimerase-like pectate lyase" evidence="2">
    <location>
        <begin position="366"/>
        <end position="454"/>
    </location>
</feature>
<dbReference type="Pfam" id="PF12708">
    <property type="entry name" value="Pect-lyase_RHGA_epim"/>
    <property type="match status" value="3"/>
</dbReference>
<accession>A0A3E2H4F8</accession>
<sequence>MVLEPCAVRTVAKPKAEVDVAAKASCPQAGKLDSPGMTVPVVVIVGDNDEDCKVEEEVVVGIDAEKVVDGIDDEEVVGGIDVEEEVIFDDDDEFEVEEEVVVEIDVEDEVPSGPAVAGTTVSPPVKPKEVVEETVEIPAEAEDDEDVCEANDDDVVEVVVEFELGLVLVLELIVCRQVVPVQTVGRVSERVHLKHQLRALNSPHIHKRQNVSTFEIARAQKILNEAVTQQSKYNSYRLENPRRNTYVSRHSKEAKTSKRKTDDEPTAPPLNATVLAAASLIAEVNAAAQLKNGTLHKTYPQPQYVKKFNAATNLTKRAFGDAGYGANSHGDAYWVPNVAQTGHAPMGYDDSYMVFRDVTNPLFGGGAKGDGLTDDTNAINAAIAYQGNCGFGCNSSSVKGTLIYFPPGTYLISTPINAYYYTQLVGDINDLPVIKTSQQFIGLGAIQSDVYIPNENNKAAGFHWQVAQATSMTNVYINMEDDNPNSTQMGLFTENGSGGFMSDCFISGGAYGIYRGNQQYTVRNFEFSGQQIAGVCLLWDWGWTWSGLTFAGGTPIGFLLIPPASENSLTTPGSIYVMDSLFDGTATAIDARAVNGTIMDTSIITLDNIGVLNVDTMIAFANGYDVLIPAENTDFVIVGNVGTSGTTGLYTADVQSPPPGLLDLTSAPWFRNNYFGKNRPQYETLDTGSIISVKDHGAVGDGVTDDTEAIQAALALATTSNLIYFPAGSYIVTSTINVPSNIRMTGQVWSQIVASGPFFADASNPQVMVRVGAPNDVGTVEISDMLFTSTGALPGLIVMEWNVQAETQGSVGMWDAHFRVGGAIGTELQVAQCPPQPTTPTGCIAASMMMHITNTSNGYFENVWAWVADHDIDDASNTQVTVAVARGILLESPGPTWLYGTASEHAMLYQYNFAETVNTFAGMIQTESPYFQYADATESPGPFADTVGLFSNDPSFPDDPDTCAGTDLLCNFAWSVLLDGVTNLTVAGAGLYSWFDAYDQSICVDAQNCQQRLVNDQGFNAGLYVWNLVTIGSVEMVSDTYYNTSIFAANNTQLDSHPFWSALAAYANDASSDEDECDDESTESWCMIDTYCDYTIQFSSLEAINASDLAGLTDPVCSSYYTLQVLSDMLDTEVTNYTKVNSGYDGVFGDYVKEMVPDALHQFMAESTPSNPAGGAGQQYFNCEYSSEDKTFSQACPISYETLFHPGTWNITYTLTDSDGFYKALSDKYSIDQSNASSCTKLHTQQPQGYHLTQALPQISSMQDTILARQMDIPSGTWKNGTSDVVDVLSMPVFMISQALEAMTTVKQIGEKEKKAKKIALILEILGIIFAFIPLLDEIAPSLEIADGAFEIVSATGNVALAIQGIVADPASAPMQILSALTLGKGKTTDDFASLAAAKRAISADDLSEIGKDFKASEDEMEATLKQTCFLKT</sequence>